<dbReference type="GeneID" id="7051248"/>
<keyword evidence="3" id="KW-1185">Reference proteome</keyword>
<name>B6JVY5_SCHJY</name>
<organism evidence="2 3">
    <name type="scientific">Schizosaccharomyces japonicus (strain yFS275 / FY16936)</name>
    <name type="common">Fission yeast</name>
    <dbReference type="NCBI Taxonomy" id="402676"/>
    <lineage>
        <taxon>Eukaryota</taxon>
        <taxon>Fungi</taxon>
        <taxon>Dikarya</taxon>
        <taxon>Ascomycota</taxon>
        <taxon>Taphrinomycotina</taxon>
        <taxon>Schizosaccharomycetes</taxon>
        <taxon>Schizosaccharomycetales</taxon>
        <taxon>Schizosaccharomycetaceae</taxon>
        <taxon>Schizosaccharomyces</taxon>
    </lineage>
</organism>
<keyword evidence="1" id="KW-0853">WD repeat</keyword>
<dbReference type="VEuPathDB" id="FungiDB:SJAG_00550"/>
<protein>
    <submittedName>
        <fullName evidence="2">WD40/YVTN repeat-like protein</fullName>
    </submittedName>
</protein>
<dbReference type="InterPro" id="IPR036322">
    <property type="entry name" value="WD40_repeat_dom_sf"/>
</dbReference>
<dbReference type="SMART" id="SM00320">
    <property type="entry name" value="WD40"/>
    <property type="match status" value="4"/>
</dbReference>
<dbReference type="HOGENOM" id="CLU_010671_0_1_1"/>
<dbReference type="SUPFAM" id="SSF50978">
    <property type="entry name" value="WD40 repeat-like"/>
    <property type="match status" value="1"/>
</dbReference>
<dbReference type="OMA" id="YRLHTYS"/>
<dbReference type="JaponicusDB" id="SJAG_00550"/>
<accession>B6JVY5</accession>
<dbReference type="Gene3D" id="2.130.10.10">
    <property type="entry name" value="YVTN repeat-like/Quinoprotein amine dehydrogenase"/>
    <property type="match status" value="1"/>
</dbReference>
<proteinExistence type="predicted"/>
<dbReference type="AlphaFoldDB" id="B6JVY5"/>
<dbReference type="PANTHER" id="PTHR43991">
    <property type="entry name" value="WD REPEAT PROTEIN (AFU_ORTHOLOGUE AFUA_8G05640)-RELATED"/>
    <property type="match status" value="1"/>
</dbReference>
<feature type="repeat" description="WD" evidence="1">
    <location>
        <begin position="309"/>
        <end position="341"/>
    </location>
</feature>
<dbReference type="RefSeq" id="XP_002171829.1">
    <property type="nucleotide sequence ID" value="XM_002171793.2"/>
</dbReference>
<dbReference type="InterPro" id="IPR001680">
    <property type="entry name" value="WD40_rpt"/>
</dbReference>
<dbReference type="STRING" id="402676.B6JVY5"/>
<evidence type="ECO:0000256" key="1">
    <source>
        <dbReference type="PROSITE-ProRule" id="PRU00221"/>
    </source>
</evidence>
<evidence type="ECO:0000313" key="3">
    <source>
        <dbReference type="Proteomes" id="UP000001744"/>
    </source>
</evidence>
<evidence type="ECO:0000313" key="2">
    <source>
        <dbReference type="EMBL" id="EEB05536.1"/>
    </source>
</evidence>
<dbReference type="PROSITE" id="PS50082">
    <property type="entry name" value="WD_REPEATS_2"/>
    <property type="match status" value="1"/>
</dbReference>
<dbReference type="Pfam" id="PF00400">
    <property type="entry name" value="WD40"/>
    <property type="match status" value="1"/>
</dbReference>
<dbReference type="OrthoDB" id="20669at2759"/>
<gene>
    <name evidence="2" type="ORF">SJAG_00550</name>
</gene>
<reference evidence="2 3" key="1">
    <citation type="journal article" date="2011" name="Science">
        <title>Comparative functional genomics of the fission yeasts.</title>
        <authorList>
            <person name="Rhind N."/>
            <person name="Chen Z."/>
            <person name="Yassour M."/>
            <person name="Thompson D.A."/>
            <person name="Haas B.J."/>
            <person name="Habib N."/>
            <person name="Wapinski I."/>
            <person name="Roy S."/>
            <person name="Lin M.F."/>
            <person name="Heiman D.I."/>
            <person name="Young S.K."/>
            <person name="Furuya K."/>
            <person name="Guo Y."/>
            <person name="Pidoux A."/>
            <person name="Chen H.M."/>
            <person name="Robbertse B."/>
            <person name="Goldberg J.M."/>
            <person name="Aoki K."/>
            <person name="Bayne E.H."/>
            <person name="Berlin A.M."/>
            <person name="Desjardins C.A."/>
            <person name="Dobbs E."/>
            <person name="Dukaj L."/>
            <person name="Fan L."/>
            <person name="FitzGerald M.G."/>
            <person name="French C."/>
            <person name="Gujja S."/>
            <person name="Hansen K."/>
            <person name="Keifenheim D."/>
            <person name="Levin J.Z."/>
            <person name="Mosher R.A."/>
            <person name="Mueller C.A."/>
            <person name="Pfiffner J."/>
            <person name="Priest M."/>
            <person name="Russ C."/>
            <person name="Smialowska A."/>
            <person name="Swoboda P."/>
            <person name="Sykes S.M."/>
            <person name="Vaughn M."/>
            <person name="Vengrova S."/>
            <person name="Yoder R."/>
            <person name="Zeng Q."/>
            <person name="Allshire R."/>
            <person name="Baulcombe D."/>
            <person name="Birren B.W."/>
            <person name="Brown W."/>
            <person name="Ekwall K."/>
            <person name="Kellis M."/>
            <person name="Leatherwood J."/>
            <person name="Levin H."/>
            <person name="Margalit H."/>
            <person name="Martienssen R."/>
            <person name="Nieduszynski C.A."/>
            <person name="Spatafora J.W."/>
            <person name="Friedman N."/>
            <person name="Dalgaard J.Z."/>
            <person name="Baumann P."/>
            <person name="Niki H."/>
            <person name="Regev A."/>
            <person name="Nusbaum C."/>
        </authorList>
    </citation>
    <scope>NUCLEOTIDE SEQUENCE [LARGE SCALE GENOMIC DNA]</scope>
    <source>
        <strain evidence="3">yFS275 / FY16936</strain>
    </source>
</reference>
<sequence length="439" mass="48969">MSEISEDDHSSFEQYSELKYCETVQDYFADFIYSDLFEGNDACLEKNVLDYPTSSNFWLPSNKSDCVEGPLNGITDSQGIPWGSIALGERFAFREYRLSNYVTTCNSTEWYPSLFPVQSTDSLPSELYEFSRFDRRINCFRVHFQLSYNLAAISKKVLYSVENGISIYDFHSQTHKLLVDLNPFLIQDNYACCLAASDTLGACGTLQGGLLFSFNTENGTQEHVSLGETSVNHVSLLCDSSSSRILASTNDQTIKLFDPCESLRCIQTLNLPWAVNCANINPSGKLILACGDSPYAQLHDPRSRKRVARLSHMDYSVCCAWHPNGNHFATSSQDTSTRIWDARKLGNPVQVLSSKMSAVHNLQFSGDGRILAAAEKADFVQLFKTRDYSTAQTLDFFGEISGISFSPDDDAFYIGIDDPVVGGLLEYRVTLPSIGNLIL</sequence>
<dbReference type="Proteomes" id="UP000001744">
    <property type="component" value="Unassembled WGS sequence"/>
</dbReference>
<dbReference type="PANTHER" id="PTHR43991:SF12">
    <property type="entry name" value="WD REPEAT PROTEIN (AFU_ORTHOLOGUE AFUA_8G05640)"/>
    <property type="match status" value="1"/>
</dbReference>
<dbReference type="InterPro" id="IPR015943">
    <property type="entry name" value="WD40/YVTN_repeat-like_dom_sf"/>
</dbReference>
<dbReference type="eggNOG" id="ENOG502QPI7">
    <property type="taxonomic scope" value="Eukaryota"/>
</dbReference>
<dbReference type="PROSITE" id="PS50294">
    <property type="entry name" value="WD_REPEATS_REGION"/>
    <property type="match status" value="1"/>
</dbReference>
<dbReference type="EMBL" id="KE651166">
    <property type="protein sequence ID" value="EEB05536.1"/>
    <property type="molecule type" value="Genomic_DNA"/>
</dbReference>